<organism evidence="2 3">
    <name type="scientific">Hypholoma sublateritium (strain FD-334 SS-4)</name>
    <dbReference type="NCBI Taxonomy" id="945553"/>
    <lineage>
        <taxon>Eukaryota</taxon>
        <taxon>Fungi</taxon>
        <taxon>Dikarya</taxon>
        <taxon>Basidiomycota</taxon>
        <taxon>Agaricomycotina</taxon>
        <taxon>Agaricomycetes</taxon>
        <taxon>Agaricomycetidae</taxon>
        <taxon>Agaricales</taxon>
        <taxon>Agaricineae</taxon>
        <taxon>Strophariaceae</taxon>
        <taxon>Hypholoma</taxon>
    </lineage>
</organism>
<accession>A0A0D2PS21</accession>
<evidence type="ECO:0000256" key="1">
    <source>
        <dbReference type="SAM" id="MobiDB-lite"/>
    </source>
</evidence>
<sequence>MSNETPPAKRKRTEDPAAEDAETTKRSARFWFDDGNVVLQAGNTQFRVHRSHLVLHSEIMKDCFSCPQPDGVPAVEGCPLVHLPDSVQDIENLCALLYGLYHIDVQGIDTSYLGTMIRMGRKYDISFFKISALKCLRDLFPRTLEEWDVSHLEVKKIILRSPPFLFEVVNMAYENHIPSILPAAFLSMYKLYNLGTLTSGLKLKSNLPGEPDQRIMLEPLALIDCLNGRTSMGSLTQWMLDDIGLGTWNLDGDAIYAVPCYDCTDKPMCSKGLTELFAALVRLGVNSRQIQIPKTFLEICDTYRLLEEEGNPFCDPCMLVLQEIFDKNRIAMWDEFPANLPSWRDTKDFDT</sequence>
<dbReference type="OrthoDB" id="3217871at2759"/>
<name>A0A0D2PS21_HYPSF</name>
<dbReference type="OMA" id="MAYENHI"/>
<dbReference type="Proteomes" id="UP000054270">
    <property type="component" value="Unassembled WGS sequence"/>
</dbReference>
<keyword evidence="3" id="KW-1185">Reference proteome</keyword>
<dbReference type="AlphaFoldDB" id="A0A0D2PS21"/>
<dbReference type="SUPFAM" id="SSF54695">
    <property type="entry name" value="POZ domain"/>
    <property type="match status" value="1"/>
</dbReference>
<gene>
    <name evidence="2" type="ORF">HYPSUDRAFT_164179</name>
</gene>
<evidence type="ECO:0008006" key="4">
    <source>
        <dbReference type="Google" id="ProtNLM"/>
    </source>
</evidence>
<proteinExistence type="predicted"/>
<evidence type="ECO:0000313" key="3">
    <source>
        <dbReference type="Proteomes" id="UP000054270"/>
    </source>
</evidence>
<dbReference type="InterPro" id="IPR011333">
    <property type="entry name" value="SKP1/BTB/POZ_sf"/>
</dbReference>
<reference evidence="3" key="1">
    <citation type="submission" date="2014-04" db="EMBL/GenBank/DDBJ databases">
        <title>Evolutionary Origins and Diversification of the Mycorrhizal Mutualists.</title>
        <authorList>
            <consortium name="DOE Joint Genome Institute"/>
            <consortium name="Mycorrhizal Genomics Consortium"/>
            <person name="Kohler A."/>
            <person name="Kuo A."/>
            <person name="Nagy L.G."/>
            <person name="Floudas D."/>
            <person name="Copeland A."/>
            <person name="Barry K.W."/>
            <person name="Cichocki N."/>
            <person name="Veneault-Fourrey C."/>
            <person name="LaButti K."/>
            <person name="Lindquist E.A."/>
            <person name="Lipzen A."/>
            <person name="Lundell T."/>
            <person name="Morin E."/>
            <person name="Murat C."/>
            <person name="Riley R."/>
            <person name="Ohm R."/>
            <person name="Sun H."/>
            <person name="Tunlid A."/>
            <person name="Henrissat B."/>
            <person name="Grigoriev I.V."/>
            <person name="Hibbett D.S."/>
            <person name="Martin F."/>
        </authorList>
    </citation>
    <scope>NUCLEOTIDE SEQUENCE [LARGE SCALE GENOMIC DNA]</scope>
    <source>
        <strain evidence="3">FD-334 SS-4</strain>
    </source>
</reference>
<feature type="region of interest" description="Disordered" evidence="1">
    <location>
        <begin position="1"/>
        <end position="23"/>
    </location>
</feature>
<protein>
    <recommendedName>
        <fullName evidence="4">BTB domain-containing protein</fullName>
    </recommendedName>
</protein>
<dbReference type="EMBL" id="KN817548">
    <property type="protein sequence ID" value="KJA22605.1"/>
    <property type="molecule type" value="Genomic_DNA"/>
</dbReference>
<evidence type="ECO:0000313" key="2">
    <source>
        <dbReference type="EMBL" id="KJA22605.1"/>
    </source>
</evidence>